<dbReference type="STRING" id="556484.B7FUR7"/>
<keyword evidence="3" id="KW-0274">FAD</keyword>
<dbReference type="Pfam" id="PF01494">
    <property type="entry name" value="FAD_binding_3"/>
    <property type="match status" value="1"/>
</dbReference>
<dbReference type="Gene3D" id="3.50.50.60">
    <property type="entry name" value="FAD/NAD(P)-binding domain"/>
    <property type="match status" value="1"/>
</dbReference>
<dbReference type="eggNOG" id="KOG2614">
    <property type="taxonomic scope" value="Eukaryota"/>
</dbReference>
<dbReference type="InterPro" id="IPR002938">
    <property type="entry name" value="FAD-bd"/>
</dbReference>
<dbReference type="PaxDb" id="2850-Phatr10970"/>
<dbReference type="PANTHER" id="PTHR46496">
    <property type="match status" value="1"/>
</dbReference>
<dbReference type="EMBL" id="CM000607">
    <property type="protein sequence ID" value="EEC50032.1"/>
    <property type="molecule type" value="Genomic_DNA"/>
</dbReference>
<evidence type="ECO:0000256" key="2">
    <source>
        <dbReference type="ARBA" id="ARBA00022630"/>
    </source>
</evidence>
<evidence type="ECO:0000256" key="3">
    <source>
        <dbReference type="ARBA" id="ARBA00022827"/>
    </source>
</evidence>
<dbReference type="BRENDA" id="1.14.15.21">
    <property type="organism ID" value="4707"/>
</dbReference>
<dbReference type="HOGENOM" id="CLU_009665_16_2_1"/>
<dbReference type="SMR" id="B7FUR7"/>
<keyword evidence="4" id="KW-0560">Oxidoreductase</keyword>
<dbReference type="SUPFAM" id="SSF51905">
    <property type="entry name" value="FAD/NAD(P)-binding domain"/>
    <property type="match status" value="1"/>
</dbReference>
<evidence type="ECO:0000256" key="1">
    <source>
        <dbReference type="ARBA" id="ARBA00001974"/>
    </source>
</evidence>
<feature type="chain" id="PRO_5002852663" evidence="6">
    <location>
        <begin position="20"/>
        <end position="557"/>
    </location>
</feature>
<dbReference type="Proteomes" id="UP000000759">
    <property type="component" value="Chromosome 4"/>
</dbReference>
<dbReference type="GO" id="GO:0016491">
    <property type="term" value="F:oxidoreductase activity"/>
    <property type="evidence" value="ECO:0007669"/>
    <property type="project" value="UniProtKB-KW"/>
</dbReference>
<protein>
    <submittedName>
        <fullName evidence="8">Zeaxanthin epoxidase</fullName>
    </submittedName>
</protein>
<dbReference type="InParanoid" id="B7FUR7"/>
<feature type="transmembrane region" description="Helical" evidence="5">
    <location>
        <begin position="496"/>
        <end position="516"/>
    </location>
</feature>
<dbReference type="GeneID" id="7197634"/>
<dbReference type="PRINTS" id="PR00420">
    <property type="entry name" value="RNGMNOXGNASE"/>
</dbReference>
<evidence type="ECO:0000313" key="9">
    <source>
        <dbReference type="Proteomes" id="UP000000759"/>
    </source>
</evidence>
<proteinExistence type="predicted"/>
<keyword evidence="5" id="KW-0812">Transmembrane</keyword>
<reference evidence="8 9" key="1">
    <citation type="journal article" date="2008" name="Nature">
        <title>The Phaeodactylum genome reveals the evolutionary history of diatom genomes.</title>
        <authorList>
            <person name="Bowler C."/>
            <person name="Allen A.E."/>
            <person name="Badger J.H."/>
            <person name="Grimwood J."/>
            <person name="Jabbari K."/>
            <person name="Kuo A."/>
            <person name="Maheswari U."/>
            <person name="Martens C."/>
            <person name="Maumus F."/>
            <person name="Otillar R.P."/>
            <person name="Rayko E."/>
            <person name="Salamov A."/>
            <person name="Vandepoele K."/>
            <person name="Beszteri B."/>
            <person name="Gruber A."/>
            <person name="Heijde M."/>
            <person name="Katinka M."/>
            <person name="Mock T."/>
            <person name="Valentin K."/>
            <person name="Verret F."/>
            <person name="Berges J.A."/>
            <person name="Brownlee C."/>
            <person name="Cadoret J.P."/>
            <person name="Chiovitti A."/>
            <person name="Choi C.J."/>
            <person name="Coesel S."/>
            <person name="De Martino A."/>
            <person name="Detter J.C."/>
            <person name="Durkin C."/>
            <person name="Falciatore A."/>
            <person name="Fournet J."/>
            <person name="Haruta M."/>
            <person name="Huysman M.J."/>
            <person name="Jenkins B.D."/>
            <person name="Jiroutova K."/>
            <person name="Jorgensen R.E."/>
            <person name="Joubert Y."/>
            <person name="Kaplan A."/>
            <person name="Kroger N."/>
            <person name="Kroth P.G."/>
            <person name="La Roche J."/>
            <person name="Lindquist E."/>
            <person name="Lommer M."/>
            <person name="Martin-Jezequel V."/>
            <person name="Lopez P.J."/>
            <person name="Lucas S."/>
            <person name="Mangogna M."/>
            <person name="McGinnis K."/>
            <person name="Medlin L.K."/>
            <person name="Montsant A."/>
            <person name="Oudot-Le Secq M.P."/>
            <person name="Napoli C."/>
            <person name="Obornik M."/>
            <person name="Parker M.S."/>
            <person name="Petit J.L."/>
            <person name="Porcel B.M."/>
            <person name="Poulsen N."/>
            <person name="Robison M."/>
            <person name="Rychlewski L."/>
            <person name="Rynearson T.A."/>
            <person name="Schmutz J."/>
            <person name="Shapiro H."/>
            <person name="Siaut M."/>
            <person name="Stanley M."/>
            <person name="Sussman M.R."/>
            <person name="Taylor A.R."/>
            <person name="Vardi A."/>
            <person name="von Dassow P."/>
            <person name="Vyverman W."/>
            <person name="Willis A."/>
            <person name="Wyrwicz L.S."/>
            <person name="Rokhsar D.S."/>
            <person name="Weissenbach J."/>
            <person name="Armbrust E.V."/>
            <person name="Green B.R."/>
            <person name="Van de Peer Y."/>
            <person name="Grigoriev I.V."/>
        </authorList>
    </citation>
    <scope>NUCLEOTIDE SEQUENCE [LARGE SCALE GENOMIC DNA]</scope>
    <source>
        <strain evidence="8 9">CCAP 1055/1</strain>
    </source>
</reference>
<dbReference type="GO" id="GO:0071949">
    <property type="term" value="F:FAD binding"/>
    <property type="evidence" value="ECO:0007669"/>
    <property type="project" value="InterPro"/>
</dbReference>
<keyword evidence="2" id="KW-0285">Flavoprotein</keyword>
<feature type="transmembrane region" description="Helical" evidence="5">
    <location>
        <begin position="466"/>
        <end position="484"/>
    </location>
</feature>
<keyword evidence="9" id="KW-1185">Reference proteome</keyword>
<comment type="cofactor">
    <cofactor evidence="1">
        <name>FAD</name>
        <dbReference type="ChEBI" id="CHEBI:57692"/>
    </cofactor>
</comment>
<evidence type="ECO:0000256" key="5">
    <source>
        <dbReference type="SAM" id="Phobius"/>
    </source>
</evidence>
<dbReference type="RefSeq" id="XP_002178367.1">
    <property type="nucleotide sequence ID" value="XM_002178331.1"/>
</dbReference>
<evidence type="ECO:0000256" key="4">
    <source>
        <dbReference type="ARBA" id="ARBA00023002"/>
    </source>
</evidence>
<reference evidence="9" key="2">
    <citation type="submission" date="2008-08" db="EMBL/GenBank/DDBJ databases">
        <authorList>
            <consortium name="Diatom Consortium"/>
            <person name="Grigoriev I."/>
            <person name="Grimwood J."/>
            <person name="Kuo A."/>
            <person name="Otillar R.P."/>
            <person name="Salamov A."/>
            <person name="Detter J.C."/>
            <person name="Lindquist E."/>
            <person name="Shapiro H."/>
            <person name="Lucas S."/>
            <person name="Glavina del Rio T."/>
            <person name="Pitluck S."/>
            <person name="Rokhsar D."/>
            <person name="Bowler C."/>
        </authorList>
    </citation>
    <scope>GENOME REANNOTATION</scope>
    <source>
        <strain evidence="9">CCAP 1055/1</strain>
    </source>
</reference>
<dbReference type="PANTHER" id="PTHR46496:SF1">
    <property type="entry name" value="ZEAXANTHIN EPOXIDASE, CHLOROPLASTIC"/>
    <property type="match status" value="1"/>
</dbReference>
<gene>
    <name evidence="8" type="primary">ZEP3</name>
    <name evidence="8" type="ORF">PHATRDRAFT_56492</name>
</gene>
<dbReference type="AlphaFoldDB" id="B7FUR7"/>
<name>B7FUR7_PHATC</name>
<organism evidence="8 9">
    <name type="scientific">Phaeodactylum tricornutum (strain CCAP 1055/1)</name>
    <dbReference type="NCBI Taxonomy" id="556484"/>
    <lineage>
        <taxon>Eukaryota</taxon>
        <taxon>Sar</taxon>
        <taxon>Stramenopiles</taxon>
        <taxon>Ochrophyta</taxon>
        <taxon>Bacillariophyta</taxon>
        <taxon>Bacillariophyceae</taxon>
        <taxon>Bacillariophycidae</taxon>
        <taxon>Naviculales</taxon>
        <taxon>Phaeodactylaceae</taxon>
        <taxon>Phaeodactylum</taxon>
    </lineage>
</organism>
<evidence type="ECO:0000256" key="6">
    <source>
        <dbReference type="SAM" id="SignalP"/>
    </source>
</evidence>
<feature type="signal peptide" evidence="6">
    <location>
        <begin position="1"/>
        <end position="19"/>
    </location>
</feature>
<dbReference type="InterPro" id="IPR036188">
    <property type="entry name" value="FAD/NAD-bd_sf"/>
</dbReference>
<keyword evidence="5" id="KW-0472">Membrane</keyword>
<sequence length="557" mass="60506">MKRSCSIVTILYVATTVRAFAPAPLVQSSCFFQRQPTTTARFVSGTAPPSSNVASEEKVDAISEAHRLKVLIAGAGVGGLSLAKVLTKMPTMDVTVLEQTSEFKRFGGPIQLASNAMEILKHMDKPVFDKVMEKFTFTGDKENGIKDGIRTEWYAKFDLKTPAENRNMPYTGVIERPDLQQIFLDSLPKGTVKNGDGVARYEKLPDGGVKAVLKSGKEVYGDVLIGADGIWSAVRATMRDSPAKGDGSGATYSGYTVFAGELAYDSFDNGQVGYKVYIGPGQYFVITDIGNGNYQWYAFLARPADSASSTDMPDGQSKYLQEIFAGWSEEVHHILRATQEHEIEQRDLYDRPPSAMKPWTDGPVALLGDGVHAMMPNLGQGGCQAIEDAFVIGQELGSATKRSQIVDKLREYQQRRLIRSAAVQGLSRFASDIIIRGFDTPAKIYRDENGKFQFENCNYAGIVTKILQPILPIFFSVQFAFLYDGWKNDKQIDFKAFLGFSVLGGLIVSLVLFELAEAGLGIGLGAEALLGAEGLLDFGGISAAIQDFFLGGGAAGL</sequence>
<keyword evidence="6" id="KW-0732">Signal</keyword>
<feature type="domain" description="FAD-binding" evidence="7">
    <location>
        <begin position="68"/>
        <end position="423"/>
    </location>
</feature>
<evidence type="ECO:0000313" key="8">
    <source>
        <dbReference type="EMBL" id="EEC50032.1"/>
    </source>
</evidence>
<dbReference type="OMA" id="HEIIFNY"/>
<dbReference type="OrthoDB" id="655030at2759"/>
<dbReference type="KEGG" id="pti:PHATRDRAFT_56492"/>
<accession>B7FUR7</accession>
<keyword evidence="5" id="KW-1133">Transmembrane helix</keyword>
<evidence type="ECO:0000259" key="7">
    <source>
        <dbReference type="Pfam" id="PF01494"/>
    </source>
</evidence>